<evidence type="ECO:0000256" key="17">
    <source>
        <dbReference type="SAM" id="Phobius"/>
    </source>
</evidence>
<dbReference type="Proteomes" id="UP000198943">
    <property type="component" value="Unassembled WGS sequence"/>
</dbReference>
<reference evidence="20" key="1">
    <citation type="submission" date="2016-10" db="EMBL/GenBank/DDBJ databases">
        <authorList>
            <person name="Varghese N."/>
            <person name="Submissions S."/>
        </authorList>
    </citation>
    <scope>NUCLEOTIDE SEQUENCE [LARGE SCALE GENOMIC DNA]</scope>
    <source>
        <strain evidence="20">DSM 11005</strain>
    </source>
</reference>
<keyword evidence="7" id="KW-0328">Glycosyltransferase</keyword>
<dbReference type="GO" id="GO:0009252">
    <property type="term" value="P:peptidoglycan biosynthetic process"/>
    <property type="evidence" value="ECO:0007669"/>
    <property type="project" value="UniProtKB-KW"/>
</dbReference>
<dbReference type="PANTHER" id="PTHR32282:SF11">
    <property type="entry name" value="PENICILLIN-BINDING PROTEIN 1B"/>
    <property type="match status" value="1"/>
</dbReference>
<dbReference type="SUPFAM" id="SSF53955">
    <property type="entry name" value="Lysozyme-like"/>
    <property type="match status" value="1"/>
</dbReference>
<evidence type="ECO:0000259" key="18">
    <source>
        <dbReference type="Pfam" id="PF00912"/>
    </source>
</evidence>
<comment type="similarity">
    <text evidence="2">In the C-terminal section; belongs to the transpeptidase family.</text>
</comment>
<dbReference type="AlphaFoldDB" id="A0A1G6L3X4"/>
<comment type="catalytic activity">
    <reaction evidence="15">
        <text>Preferential cleavage: (Ac)2-L-Lys-D-Ala-|-D-Ala. Also transpeptidation of peptidyl-alanyl moieties that are N-acyl substituents of D-alanine.</text>
        <dbReference type="EC" id="3.4.16.4"/>
    </reaction>
</comment>
<dbReference type="EMBL" id="FMYW01000006">
    <property type="protein sequence ID" value="SDC37445.1"/>
    <property type="molecule type" value="Genomic_DNA"/>
</dbReference>
<evidence type="ECO:0000256" key="15">
    <source>
        <dbReference type="ARBA" id="ARBA00034000"/>
    </source>
</evidence>
<keyword evidence="4" id="KW-1003">Cell membrane</keyword>
<keyword evidence="9" id="KW-0378">Hydrolase</keyword>
<dbReference type="GO" id="GO:0008360">
    <property type="term" value="P:regulation of cell shape"/>
    <property type="evidence" value="ECO:0007669"/>
    <property type="project" value="UniProtKB-KW"/>
</dbReference>
<proteinExistence type="inferred from homology"/>
<keyword evidence="11" id="KW-0573">Peptidoglycan synthesis</keyword>
<evidence type="ECO:0000256" key="9">
    <source>
        <dbReference type="ARBA" id="ARBA00022801"/>
    </source>
</evidence>
<evidence type="ECO:0000256" key="10">
    <source>
        <dbReference type="ARBA" id="ARBA00022960"/>
    </source>
</evidence>
<evidence type="ECO:0000256" key="14">
    <source>
        <dbReference type="ARBA" id="ARBA00023316"/>
    </source>
</evidence>
<evidence type="ECO:0000256" key="11">
    <source>
        <dbReference type="ARBA" id="ARBA00022984"/>
    </source>
</evidence>
<keyword evidence="8" id="KW-0808">Transferase</keyword>
<evidence type="ECO:0000256" key="1">
    <source>
        <dbReference type="ARBA" id="ARBA00004236"/>
    </source>
</evidence>
<evidence type="ECO:0000256" key="13">
    <source>
        <dbReference type="ARBA" id="ARBA00023268"/>
    </source>
</evidence>
<dbReference type="GO" id="GO:0071555">
    <property type="term" value="P:cell wall organization"/>
    <property type="evidence" value="ECO:0007669"/>
    <property type="project" value="UniProtKB-KW"/>
</dbReference>
<name>A0A1G6L3X4_9FIRM</name>
<keyword evidence="10" id="KW-0133">Cell shape</keyword>
<dbReference type="Gene3D" id="1.10.3810.10">
    <property type="entry name" value="Biosynthetic peptidoglycan transglycosylase-like"/>
    <property type="match status" value="1"/>
</dbReference>
<feature type="transmembrane region" description="Helical" evidence="17">
    <location>
        <begin position="12"/>
        <end position="31"/>
    </location>
</feature>
<sequence length="331" mass="36158">MRKKKQKKSRLPQIVGLTVLFILLFIGWSMLGPQPEIPKPISQAADDFKKNPKIENIIDLTGQQAKAVTDKVGDAAKSAGKALDGATLPDKAGKLADSAAKGADKLGKQVKQGGDSALVKVSTVWHVEETVTSLRSDPDWVSLQRIPDHTRKALLAIEDHDFYKHGALDYVGIARAAFANLKAGEVQQGGSTLTQQMVKNVFLSSEQTFTRKAEEAILATRVEQKYSKDEILEIYFNTTYFGAGAYGIRDAAKKYFGKEPAKLTLPESAMLAAMPYAPSALNPYENPAGCAKRVRLVLKEMLKYGYIGNTECEDALSRGVILKNGRTLLLE</sequence>
<dbReference type="OrthoDB" id="9766909at2"/>
<evidence type="ECO:0000256" key="12">
    <source>
        <dbReference type="ARBA" id="ARBA00023136"/>
    </source>
</evidence>
<dbReference type="InterPro" id="IPR001264">
    <property type="entry name" value="Glyco_trans_51"/>
</dbReference>
<dbReference type="PANTHER" id="PTHR32282">
    <property type="entry name" value="BINDING PROTEIN TRANSPEPTIDASE, PUTATIVE-RELATED"/>
    <property type="match status" value="1"/>
</dbReference>
<dbReference type="GO" id="GO:0005886">
    <property type="term" value="C:plasma membrane"/>
    <property type="evidence" value="ECO:0007669"/>
    <property type="project" value="UniProtKB-SubCell"/>
</dbReference>
<comment type="subcellular location">
    <subcellularLocation>
        <location evidence="1">Cell membrane</location>
    </subcellularLocation>
</comment>
<evidence type="ECO:0000313" key="19">
    <source>
        <dbReference type="EMBL" id="SDC37445.1"/>
    </source>
</evidence>
<keyword evidence="17" id="KW-1133">Transmembrane helix</keyword>
<evidence type="ECO:0000256" key="3">
    <source>
        <dbReference type="ARBA" id="ARBA00007739"/>
    </source>
</evidence>
<keyword evidence="12 17" id="KW-0472">Membrane</keyword>
<gene>
    <name evidence="19" type="ORF">SAMN04487864_10622</name>
</gene>
<evidence type="ECO:0000256" key="6">
    <source>
        <dbReference type="ARBA" id="ARBA00022670"/>
    </source>
</evidence>
<dbReference type="GO" id="GO:0030288">
    <property type="term" value="C:outer membrane-bounded periplasmic space"/>
    <property type="evidence" value="ECO:0007669"/>
    <property type="project" value="TreeGrafter"/>
</dbReference>
<organism evidence="19 20">
    <name type="scientific">Succiniclasticum ruminis</name>
    <dbReference type="NCBI Taxonomy" id="40841"/>
    <lineage>
        <taxon>Bacteria</taxon>
        <taxon>Bacillati</taxon>
        <taxon>Bacillota</taxon>
        <taxon>Negativicutes</taxon>
        <taxon>Acidaminococcales</taxon>
        <taxon>Acidaminococcaceae</taxon>
        <taxon>Succiniclasticum</taxon>
    </lineage>
</organism>
<dbReference type="FunFam" id="1.10.3810.10:FF:000001">
    <property type="entry name" value="Penicillin-binding protein 1A"/>
    <property type="match status" value="1"/>
</dbReference>
<feature type="domain" description="Glycosyl transferase family 51" evidence="18">
    <location>
        <begin position="135"/>
        <end position="301"/>
    </location>
</feature>
<keyword evidence="14" id="KW-0961">Cell wall biogenesis/degradation</keyword>
<evidence type="ECO:0000313" key="20">
    <source>
        <dbReference type="Proteomes" id="UP000198943"/>
    </source>
</evidence>
<keyword evidence="6" id="KW-0645">Protease</keyword>
<dbReference type="GO" id="GO:0008955">
    <property type="term" value="F:peptidoglycan glycosyltransferase activity"/>
    <property type="evidence" value="ECO:0007669"/>
    <property type="project" value="UniProtKB-EC"/>
</dbReference>
<evidence type="ECO:0000256" key="16">
    <source>
        <dbReference type="ARBA" id="ARBA00049902"/>
    </source>
</evidence>
<evidence type="ECO:0000256" key="2">
    <source>
        <dbReference type="ARBA" id="ARBA00007090"/>
    </source>
</evidence>
<evidence type="ECO:0000256" key="5">
    <source>
        <dbReference type="ARBA" id="ARBA00022645"/>
    </source>
</evidence>
<dbReference type="GO" id="GO:0006508">
    <property type="term" value="P:proteolysis"/>
    <property type="evidence" value="ECO:0007669"/>
    <property type="project" value="UniProtKB-KW"/>
</dbReference>
<accession>A0A1G6L3X4</accession>
<keyword evidence="5" id="KW-0121">Carboxypeptidase</keyword>
<dbReference type="RefSeq" id="WP_093730108.1">
    <property type="nucleotide sequence ID" value="NZ_FMYW01000006.1"/>
</dbReference>
<keyword evidence="13" id="KW-0511">Multifunctional enzyme</keyword>
<protein>
    <submittedName>
        <fullName evidence="19">Transglycosylase</fullName>
    </submittedName>
</protein>
<keyword evidence="17" id="KW-0812">Transmembrane</keyword>
<dbReference type="Pfam" id="PF00912">
    <property type="entry name" value="Transgly"/>
    <property type="match status" value="1"/>
</dbReference>
<dbReference type="InterPro" id="IPR050396">
    <property type="entry name" value="Glycosyltr_51/Transpeptidase"/>
</dbReference>
<comment type="catalytic activity">
    <reaction evidence="16">
        <text>[GlcNAc-(1-&gt;4)-Mur2Ac(oyl-L-Ala-gamma-D-Glu-L-Lys-D-Ala-D-Ala)](n)-di-trans,octa-cis-undecaprenyl diphosphate + beta-D-GlcNAc-(1-&gt;4)-Mur2Ac(oyl-L-Ala-gamma-D-Glu-L-Lys-D-Ala-D-Ala)-di-trans,octa-cis-undecaprenyl diphosphate = [GlcNAc-(1-&gt;4)-Mur2Ac(oyl-L-Ala-gamma-D-Glu-L-Lys-D-Ala-D-Ala)](n+1)-di-trans,octa-cis-undecaprenyl diphosphate + di-trans,octa-cis-undecaprenyl diphosphate + H(+)</text>
        <dbReference type="Rhea" id="RHEA:23708"/>
        <dbReference type="Rhea" id="RHEA-COMP:9602"/>
        <dbReference type="Rhea" id="RHEA-COMP:9603"/>
        <dbReference type="ChEBI" id="CHEBI:15378"/>
        <dbReference type="ChEBI" id="CHEBI:58405"/>
        <dbReference type="ChEBI" id="CHEBI:60033"/>
        <dbReference type="ChEBI" id="CHEBI:78435"/>
        <dbReference type="EC" id="2.4.99.28"/>
    </reaction>
</comment>
<evidence type="ECO:0000256" key="4">
    <source>
        <dbReference type="ARBA" id="ARBA00022475"/>
    </source>
</evidence>
<evidence type="ECO:0000256" key="7">
    <source>
        <dbReference type="ARBA" id="ARBA00022676"/>
    </source>
</evidence>
<comment type="similarity">
    <text evidence="3">In the N-terminal section; belongs to the glycosyltransferase 51 family.</text>
</comment>
<evidence type="ECO:0000256" key="8">
    <source>
        <dbReference type="ARBA" id="ARBA00022679"/>
    </source>
</evidence>
<dbReference type="InterPro" id="IPR036950">
    <property type="entry name" value="PBP_transglycosylase"/>
</dbReference>
<dbReference type="GO" id="GO:0009002">
    <property type="term" value="F:serine-type D-Ala-D-Ala carboxypeptidase activity"/>
    <property type="evidence" value="ECO:0007669"/>
    <property type="project" value="UniProtKB-EC"/>
</dbReference>
<dbReference type="InterPro" id="IPR023346">
    <property type="entry name" value="Lysozyme-like_dom_sf"/>
</dbReference>
<keyword evidence="20" id="KW-1185">Reference proteome</keyword>